<sequence length="334" mass="35059">MRVPLPWAPDDFAALIRSPDAYTRIGPFRGSPALIVDARSAGAADLLRLRLPAGFPAVVVGIIDAATRASGELPAGLDVVAADVDDAQMLVRYVDRSPHAATVLAQLLRLQDAMTPLDALAAESLAYATLQSGDEFAGWLATRGARVRRPDATPRLRVEHRPDTATAIVTLDRPRVFNLYDAAMRDELVDAMRALVADETVERIELHGAGRAFCAGGDPAEFGTTRDGAVAHLIRSSANLAPLLLAAAPKLHAHVHGAAVGAGCELAAFAGNVVAAADATFSLPELSMGLVPGAGGTVSVTRRIGRHRAARFAITGERIDAPTAQRWGLVDELS</sequence>
<dbReference type="Pfam" id="PF00378">
    <property type="entry name" value="ECH_1"/>
    <property type="match status" value="1"/>
</dbReference>
<accession>A0A6J7MTU8</accession>
<protein>
    <submittedName>
        <fullName evidence="5">Unannotated protein</fullName>
    </submittedName>
</protein>
<dbReference type="InterPro" id="IPR001753">
    <property type="entry name" value="Enoyl-CoA_hydra/iso"/>
</dbReference>
<evidence type="ECO:0000256" key="1">
    <source>
        <dbReference type="ARBA" id="ARBA00005254"/>
    </source>
</evidence>
<dbReference type="CDD" id="cd06558">
    <property type="entry name" value="crotonase-like"/>
    <property type="match status" value="1"/>
</dbReference>
<comment type="similarity">
    <text evidence="1">Belongs to the enoyl-CoA hydratase/isomerase family.</text>
</comment>
<reference evidence="5" key="1">
    <citation type="submission" date="2020-05" db="EMBL/GenBank/DDBJ databases">
        <authorList>
            <person name="Chiriac C."/>
            <person name="Salcher M."/>
            <person name="Ghai R."/>
            <person name="Kavagutti S V."/>
        </authorList>
    </citation>
    <scope>NUCLEOTIDE SEQUENCE</scope>
</reference>
<evidence type="ECO:0000313" key="3">
    <source>
        <dbReference type="EMBL" id="CAB4819884.1"/>
    </source>
</evidence>
<name>A0A6J7MTU8_9ZZZZ</name>
<dbReference type="InterPro" id="IPR029045">
    <property type="entry name" value="ClpP/crotonase-like_dom_sf"/>
</dbReference>
<organism evidence="5">
    <name type="scientific">freshwater metagenome</name>
    <dbReference type="NCBI Taxonomy" id="449393"/>
    <lineage>
        <taxon>unclassified sequences</taxon>
        <taxon>metagenomes</taxon>
        <taxon>ecological metagenomes</taxon>
    </lineage>
</organism>
<gene>
    <name evidence="2" type="ORF">UFOPK2754_00778</name>
    <name evidence="3" type="ORF">UFOPK3139_00632</name>
    <name evidence="4" type="ORF">UFOPK3543_00867</name>
    <name evidence="5" type="ORF">UFOPK3967_00368</name>
</gene>
<dbReference type="PANTHER" id="PTHR42964">
    <property type="entry name" value="ENOYL-COA HYDRATASE"/>
    <property type="match status" value="1"/>
</dbReference>
<evidence type="ECO:0000313" key="4">
    <source>
        <dbReference type="EMBL" id="CAB4901110.1"/>
    </source>
</evidence>
<dbReference type="PANTHER" id="PTHR42964:SF1">
    <property type="entry name" value="POLYKETIDE BIOSYNTHESIS ENOYL-COA HYDRATASE PKSH-RELATED"/>
    <property type="match status" value="1"/>
</dbReference>
<dbReference type="EMBL" id="CAEZYR010000020">
    <property type="protein sequence ID" value="CAB4735345.1"/>
    <property type="molecule type" value="Genomic_DNA"/>
</dbReference>
<evidence type="ECO:0000313" key="5">
    <source>
        <dbReference type="EMBL" id="CAB4981154.1"/>
    </source>
</evidence>
<evidence type="ECO:0000313" key="2">
    <source>
        <dbReference type="EMBL" id="CAB4735345.1"/>
    </source>
</evidence>
<dbReference type="Gene3D" id="3.90.226.10">
    <property type="entry name" value="2-enoyl-CoA Hydratase, Chain A, domain 1"/>
    <property type="match status" value="1"/>
</dbReference>
<dbReference type="InterPro" id="IPR051683">
    <property type="entry name" value="Enoyl-CoA_Hydratase/Isomerase"/>
</dbReference>
<dbReference type="EMBL" id="CAFBMH010000021">
    <property type="protein sequence ID" value="CAB4901110.1"/>
    <property type="molecule type" value="Genomic_DNA"/>
</dbReference>
<dbReference type="AlphaFoldDB" id="A0A6J7MTU8"/>
<dbReference type="SUPFAM" id="SSF52096">
    <property type="entry name" value="ClpP/crotonase"/>
    <property type="match status" value="1"/>
</dbReference>
<dbReference type="EMBL" id="CAFABA010000017">
    <property type="protein sequence ID" value="CAB4819884.1"/>
    <property type="molecule type" value="Genomic_DNA"/>
</dbReference>
<dbReference type="EMBL" id="CAFBOS010000014">
    <property type="protein sequence ID" value="CAB4981154.1"/>
    <property type="molecule type" value="Genomic_DNA"/>
</dbReference>
<proteinExistence type="inferred from homology"/>